<feature type="region of interest" description="Disordered" evidence="1">
    <location>
        <begin position="188"/>
        <end position="220"/>
    </location>
</feature>
<dbReference type="Pfam" id="PF12776">
    <property type="entry name" value="Myb_DNA-bind_3"/>
    <property type="match status" value="1"/>
</dbReference>
<dbReference type="RefSeq" id="XP_039116712.1">
    <property type="nucleotide sequence ID" value="XM_039260778.1"/>
</dbReference>
<reference evidence="4" key="1">
    <citation type="submission" date="2025-08" db="UniProtKB">
        <authorList>
            <consortium name="RefSeq"/>
        </authorList>
    </citation>
    <scope>IDENTIFICATION</scope>
</reference>
<accession>A0AB40APB3</accession>
<dbReference type="Proteomes" id="UP001515500">
    <property type="component" value="Chromosome 21"/>
</dbReference>
<feature type="domain" description="Myb/SANT-like" evidence="2">
    <location>
        <begin position="24"/>
        <end position="113"/>
    </location>
</feature>
<dbReference type="PANTHER" id="PTHR46929:SF23">
    <property type="entry name" value="L10-INTERACTING MYB DOMAIN-CONTAINING PROTEIN-LIKE"/>
    <property type="match status" value="1"/>
</dbReference>
<dbReference type="AlphaFoldDB" id="A0AB40APB3"/>
<feature type="compositionally biased region" description="Low complexity" evidence="1">
    <location>
        <begin position="192"/>
        <end position="208"/>
    </location>
</feature>
<sequence>MESQDMTPESYNLAGKKASTNVLWTAMMTSFMLTSLVEQANLGLKSDKGFKNVALNAVARAVSARFNLTVSDTHVNNRLRHVRKIWLIIKKIMSLSGVSWDDVEKKIVMGEEEYQIYIQAHPGEEIYINKPIQDYDEMAIVCGNDQATRSFARTGAQSARSLGARMDQSPTSSVIDLDNQTQRFYDFDDFAPSETPTNDTPTTATSSAKKGKKRAKHANADQEIMQDVKFELGRIANALETDKSKFFSKELLDEIMTLSAHYSEYDLGRAYDYLLQNLPLANGFMNKTHTLWCIWMDDFLDRLRDDRQA</sequence>
<evidence type="ECO:0000313" key="3">
    <source>
        <dbReference type="Proteomes" id="UP001515500"/>
    </source>
</evidence>
<organism evidence="3 4">
    <name type="scientific">Dioscorea cayennensis subsp. rotundata</name>
    <name type="common">White Guinea yam</name>
    <name type="synonym">Dioscorea rotundata</name>
    <dbReference type="NCBI Taxonomy" id="55577"/>
    <lineage>
        <taxon>Eukaryota</taxon>
        <taxon>Viridiplantae</taxon>
        <taxon>Streptophyta</taxon>
        <taxon>Embryophyta</taxon>
        <taxon>Tracheophyta</taxon>
        <taxon>Spermatophyta</taxon>
        <taxon>Magnoliopsida</taxon>
        <taxon>Liliopsida</taxon>
        <taxon>Dioscoreales</taxon>
        <taxon>Dioscoreaceae</taxon>
        <taxon>Dioscorea</taxon>
    </lineage>
</organism>
<name>A0AB40APB3_DIOCR</name>
<dbReference type="PANTHER" id="PTHR46929">
    <property type="entry name" value="EXPRESSED PROTEIN"/>
    <property type="match status" value="1"/>
</dbReference>
<protein>
    <submittedName>
        <fullName evidence="4">Uncharacterized protein LOC120252595</fullName>
    </submittedName>
</protein>
<gene>
    <name evidence="4" type="primary">LOC120252595</name>
</gene>
<evidence type="ECO:0000259" key="2">
    <source>
        <dbReference type="Pfam" id="PF12776"/>
    </source>
</evidence>
<evidence type="ECO:0000256" key="1">
    <source>
        <dbReference type="SAM" id="MobiDB-lite"/>
    </source>
</evidence>
<evidence type="ECO:0000313" key="4">
    <source>
        <dbReference type="RefSeq" id="XP_039116712.1"/>
    </source>
</evidence>
<dbReference type="InterPro" id="IPR024752">
    <property type="entry name" value="Myb/SANT-like_dom"/>
</dbReference>
<dbReference type="GeneID" id="120252595"/>
<proteinExistence type="predicted"/>
<keyword evidence="3" id="KW-1185">Reference proteome</keyword>